<accession>A0ABR4BQ37</accession>
<feature type="compositionally biased region" description="Pro residues" evidence="1">
    <location>
        <begin position="1"/>
        <end position="13"/>
    </location>
</feature>
<evidence type="ECO:0000313" key="2">
    <source>
        <dbReference type="EMBL" id="KAL2059552.1"/>
    </source>
</evidence>
<dbReference type="EMBL" id="JBHFEH010000001">
    <property type="protein sequence ID" value="KAL2059552.1"/>
    <property type="molecule type" value="Genomic_DNA"/>
</dbReference>
<reference evidence="2 3" key="1">
    <citation type="submission" date="2024-09" db="EMBL/GenBank/DDBJ databases">
        <title>Rethinking Asexuality: The Enigmatic Case of Functional Sexual Genes in Lepraria (Stereocaulaceae).</title>
        <authorList>
            <person name="Doellman M."/>
            <person name="Sun Y."/>
            <person name="Barcenas-Pena A."/>
            <person name="Lumbsch H.T."/>
            <person name="Grewe F."/>
        </authorList>
    </citation>
    <scope>NUCLEOTIDE SEQUENCE [LARGE SCALE GENOMIC DNA]</scope>
    <source>
        <strain evidence="2 3">Grewe 0041</strain>
    </source>
</reference>
<feature type="compositionally biased region" description="Polar residues" evidence="1">
    <location>
        <begin position="30"/>
        <end position="40"/>
    </location>
</feature>
<feature type="compositionally biased region" description="Low complexity" evidence="1">
    <location>
        <begin position="48"/>
        <end position="67"/>
    </location>
</feature>
<organism evidence="2 3">
    <name type="scientific">Lepraria finkii</name>
    <dbReference type="NCBI Taxonomy" id="1340010"/>
    <lineage>
        <taxon>Eukaryota</taxon>
        <taxon>Fungi</taxon>
        <taxon>Dikarya</taxon>
        <taxon>Ascomycota</taxon>
        <taxon>Pezizomycotina</taxon>
        <taxon>Lecanoromycetes</taxon>
        <taxon>OSLEUM clade</taxon>
        <taxon>Lecanoromycetidae</taxon>
        <taxon>Lecanorales</taxon>
        <taxon>Lecanorineae</taxon>
        <taxon>Stereocaulaceae</taxon>
        <taxon>Lepraria</taxon>
    </lineage>
</organism>
<protein>
    <submittedName>
        <fullName evidence="2">Uncharacterized protein</fullName>
    </submittedName>
</protein>
<sequence>MIPPPRPLPPPSPSQTRQRGNSAHDAFAPSGSSRYQNRSPNNRHQRCNGASRNSTRGGNGRMSGSMGPPAPRSMGFDPILLNSAYDPANSPNQQSSHPRHQWNKLKYHLKLPNPSIKDLEDSETQNEDAFDQGDVNMNLAVLMELARDLSLLKSFLRLYKQFDTHLGDETLQLKITLTLY</sequence>
<name>A0ABR4BQ37_9LECA</name>
<feature type="region of interest" description="Disordered" evidence="1">
    <location>
        <begin position="1"/>
        <end position="100"/>
    </location>
</feature>
<comment type="caution">
    <text evidence="2">The sequence shown here is derived from an EMBL/GenBank/DDBJ whole genome shotgun (WGS) entry which is preliminary data.</text>
</comment>
<evidence type="ECO:0000313" key="3">
    <source>
        <dbReference type="Proteomes" id="UP001590951"/>
    </source>
</evidence>
<evidence type="ECO:0000256" key="1">
    <source>
        <dbReference type="SAM" id="MobiDB-lite"/>
    </source>
</evidence>
<gene>
    <name evidence="2" type="ORF">ABVK25_000845</name>
</gene>
<keyword evidence="3" id="KW-1185">Reference proteome</keyword>
<proteinExistence type="predicted"/>
<dbReference type="Proteomes" id="UP001590951">
    <property type="component" value="Unassembled WGS sequence"/>
</dbReference>